<dbReference type="GO" id="GO:0006457">
    <property type="term" value="P:protein folding"/>
    <property type="evidence" value="ECO:0007669"/>
    <property type="project" value="TreeGrafter"/>
</dbReference>
<dbReference type="PANTHER" id="PTHR20922:SF13">
    <property type="entry name" value="DNL-TYPE ZINC FINGER PROTEIN"/>
    <property type="match status" value="1"/>
</dbReference>
<dbReference type="Pfam" id="PF05180">
    <property type="entry name" value="zf-DNL"/>
    <property type="match status" value="1"/>
</dbReference>
<dbReference type="EMBL" id="GECZ01004714">
    <property type="protein sequence ID" value="JAS65055.1"/>
    <property type="molecule type" value="Transcribed_RNA"/>
</dbReference>
<dbReference type="GO" id="GO:0050821">
    <property type="term" value="P:protein stabilization"/>
    <property type="evidence" value="ECO:0007669"/>
    <property type="project" value="TreeGrafter"/>
</dbReference>
<evidence type="ECO:0000256" key="1">
    <source>
        <dbReference type="ARBA" id="ARBA00022723"/>
    </source>
</evidence>
<gene>
    <name evidence="7" type="ORF">g.30160</name>
    <name evidence="6" type="ORF">g.30170</name>
</gene>
<protein>
    <recommendedName>
        <fullName evidence="5">DNL-type domain-containing protein</fullName>
    </recommendedName>
</protein>
<dbReference type="InterPro" id="IPR007853">
    <property type="entry name" value="Znf_DNL-typ"/>
</dbReference>
<evidence type="ECO:0000256" key="4">
    <source>
        <dbReference type="PROSITE-ProRule" id="PRU00834"/>
    </source>
</evidence>
<name>A0A1B6ET37_9HEMI</name>
<dbReference type="GO" id="GO:0005739">
    <property type="term" value="C:mitochondrion"/>
    <property type="evidence" value="ECO:0007669"/>
    <property type="project" value="TreeGrafter"/>
</dbReference>
<evidence type="ECO:0000313" key="7">
    <source>
        <dbReference type="EMBL" id="JAS65055.1"/>
    </source>
</evidence>
<reference evidence="6" key="1">
    <citation type="submission" date="2015-11" db="EMBL/GenBank/DDBJ databases">
        <title>De novo transcriptome assembly of four potential Pierce s Disease insect vectors from Arizona vineyards.</title>
        <authorList>
            <person name="Tassone E.E."/>
        </authorList>
    </citation>
    <scope>NUCLEOTIDE SEQUENCE</scope>
</reference>
<dbReference type="AlphaFoldDB" id="A0A1B6ET37"/>
<keyword evidence="2 4" id="KW-0863">Zinc-finger</keyword>
<evidence type="ECO:0000259" key="5">
    <source>
        <dbReference type="PROSITE" id="PS51501"/>
    </source>
</evidence>
<dbReference type="GO" id="GO:0008270">
    <property type="term" value="F:zinc ion binding"/>
    <property type="evidence" value="ECO:0007669"/>
    <property type="project" value="UniProtKB-KW"/>
</dbReference>
<feature type="domain" description="DNL-type" evidence="5">
    <location>
        <begin position="78"/>
        <end position="162"/>
    </location>
</feature>
<dbReference type="PANTHER" id="PTHR20922">
    <property type="entry name" value="DNL-TYPE ZINC FINGER PROTEIN"/>
    <property type="match status" value="1"/>
</dbReference>
<dbReference type="GO" id="GO:0030150">
    <property type="term" value="P:protein import into mitochondrial matrix"/>
    <property type="evidence" value="ECO:0007669"/>
    <property type="project" value="TreeGrafter"/>
</dbReference>
<dbReference type="EMBL" id="GECZ01028653">
    <property type="protein sequence ID" value="JAS41116.1"/>
    <property type="molecule type" value="Transcribed_RNA"/>
</dbReference>
<sequence>MDQEYDMLRVLCLVALQRSCQPRRITGVTPAVKQFFNKTSPFVSAVPTFSSKQTRCFQNSSLRYTSGNVQTDSAALGKVDVKMRLLFTCKKCNTRNDKLMSKLSYEKGIVIMRCDGCQNLHLIADNLDWFKNPQGRNIEEILASKGEQVQRNSEVIEFDNKT</sequence>
<organism evidence="6">
    <name type="scientific">Cuerna arida</name>
    <dbReference type="NCBI Taxonomy" id="1464854"/>
    <lineage>
        <taxon>Eukaryota</taxon>
        <taxon>Metazoa</taxon>
        <taxon>Ecdysozoa</taxon>
        <taxon>Arthropoda</taxon>
        <taxon>Hexapoda</taxon>
        <taxon>Insecta</taxon>
        <taxon>Pterygota</taxon>
        <taxon>Neoptera</taxon>
        <taxon>Paraneoptera</taxon>
        <taxon>Hemiptera</taxon>
        <taxon>Auchenorrhyncha</taxon>
        <taxon>Membracoidea</taxon>
        <taxon>Cicadellidae</taxon>
        <taxon>Cicadellinae</taxon>
        <taxon>Proconiini</taxon>
        <taxon>Cuerna</taxon>
    </lineage>
</organism>
<dbReference type="GO" id="GO:0051087">
    <property type="term" value="F:protein-folding chaperone binding"/>
    <property type="evidence" value="ECO:0007669"/>
    <property type="project" value="TreeGrafter"/>
</dbReference>
<proteinExistence type="predicted"/>
<dbReference type="PROSITE" id="PS51501">
    <property type="entry name" value="ZF_DNL"/>
    <property type="match status" value="1"/>
</dbReference>
<evidence type="ECO:0000256" key="3">
    <source>
        <dbReference type="ARBA" id="ARBA00022833"/>
    </source>
</evidence>
<keyword evidence="3" id="KW-0862">Zinc</keyword>
<evidence type="ECO:0000256" key="2">
    <source>
        <dbReference type="ARBA" id="ARBA00022771"/>
    </source>
</evidence>
<dbReference type="InterPro" id="IPR024158">
    <property type="entry name" value="Mt_import_TIM15"/>
</dbReference>
<evidence type="ECO:0000313" key="6">
    <source>
        <dbReference type="EMBL" id="JAS41116.1"/>
    </source>
</evidence>
<accession>A0A1B6ET37</accession>
<keyword evidence="1" id="KW-0479">Metal-binding</keyword>